<protein>
    <recommendedName>
        <fullName evidence="1">ribonucleoside-diphosphate reductase</fullName>
        <ecNumber evidence="1">1.17.4.1</ecNumber>
    </recommendedName>
</protein>
<reference evidence="2" key="1">
    <citation type="journal article" date="2018" name="Infect. Genet. Evol.">
        <title>The dynamic evolution of Drosophila innubila Nudivirus.</title>
        <authorList>
            <person name="Hill T."/>
            <person name="Unckless R.L."/>
        </authorList>
    </citation>
    <scope>NUCLEOTIDE SEQUENCE [LARGE SCALE GENOMIC DNA]</scope>
    <source>
        <strain evidence="2">DiNV_CH01M</strain>
    </source>
</reference>
<proteinExistence type="predicted"/>
<dbReference type="SUPFAM" id="SSF47240">
    <property type="entry name" value="Ferritin-like"/>
    <property type="match status" value="1"/>
</dbReference>
<dbReference type="InterPro" id="IPR009078">
    <property type="entry name" value="Ferritin-like_SF"/>
</dbReference>
<evidence type="ECO:0000313" key="3">
    <source>
        <dbReference type="Proteomes" id="UP000290195"/>
    </source>
</evidence>
<dbReference type="UniPathway" id="UPA00326"/>
<dbReference type="GO" id="GO:0004748">
    <property type="term" value="F:ribonucleoside-diphosphate reductase activity, thioredoxin disulfide as acceptor"/>
    <property type="evidence" value="ECO:0007669"/>
    <property type="project" value="UniProtKB-EC"/>
</dbReference>
<dbReference type="OrthoDB" id="6681at10239"/>
<keyword evidence="3" id="KW-1185">Reference proteome</keyword>
<name>A0A2H4UXE1_9VIRU</name>
<dbReference type="GO" id="GO:0009263">
    <property type="term" value="P:deoxyribonucleotide biosynthetic process"/>
    <property type="evidence" value="ECO:0007669"/>
    <property type="project" value="InterPro"/>
</dbReference>
<accession>A0A2H4UXE1</accession>
<organism evidence="2">
    <name type="scientific">Drosophila innubila nudivirus</name>
    <dbReference type="NCBI Taxonomy" id="2057187"/>
    <lineage>
        <taxon>Viruses</taxon>
        <taxon>Viruses incertae sedis</taxon>
        <taxon>Naldaviricetes</taxon>
        <taxon>Lefavirales</taxon>
        <taxon>Nudiviridae</taxon>
        <taxon>Alphanudivirus</taxon>
        <taxon>Alphanudivirus droinnubilae</taxon>
    </lineage>
</organism>
<dbReference type="Pfam" id="PF00268">
    <property type="entry name" value="Ribonuc_red_sm"/>
    <property type="match status" value="1"/>
</dbReference>
<dbReference type="InterPro" id="IPR000358">
    <property type="entry name" value="RNR_small_fam"/>
</dbReference>
<dbReference type="Gene3D" id="1.10.620.20">
    <property type="entry name" value="Ribonucleotide Reductase, subunit A"/>
    <property type="match status" value="1"/>
</dbReference>
<dbReference type="InterPro" id="IPR012348">
    <property type="entry name" value="RNR-like"/>
</dbReference>
<gene>
    <name evidence="2" type="ORF">DiNV_CH01M_ORF91</name>
</gene>
<sequence>METYSKVNNNAIIDILQISQMNGVLLNNNCDDDETNIIEDICDPKYTAYEYQNLYPPNLKFLQTFKFWGEHLSCAWSIYENDPTCDRAKFNNAPKRFQEIVLCNIACIMIGDSIVLDRIAKDINSNITSIELLAMFADQTSRELVHKAMYSKMLEVSAEAHNYRSEAFRDKYMGRFTIIADKYKSSDIRIQMYFIMMCENILFAPMFQTICYLASLSYAPKLCDLNLLVMRDEYIHYKNARYQSSQFKRKIDTHLARSILDEFSNATMDLCRQIITDYTDGVYNIEHVEAHFKHVIHGFKTENDLYLTHDEFTRNDRCYNKSPAETYMNLPKYDSKINHMESNNTVYMVPGNNEIVDMSF</sequence>
<evidence type="ECO:0000313" key="2">
    <source>
        <dbReference type="EMBL" id="ATZ81579.1"/>
    </source>
</evidence>
<dbReference type="EC" id="1.17.4.1" evidence="1"/>
<dbReference type="Proteomes" id="UP000290195">
    <property type="component" value="Segment"/>
</dbReference>
<evidence type="ECO:0000256" key="1">
    <source>
        <dbReference type="ARBA" id="ARBA00012274"/>
    </source>
</evidence>
<dbReference type="EMBL" id="MF966379">
    <property type="protein sequence ID" value="ATZ81579.1"/>
    <property type="molecule type" value="Genomic_DNA"/>
</dbReference>